<name>A0A5B8XC37_9RICK</name>
<dbReference type="Gene3D" id="3.40.50.1000">
    <property type="entry name" value="HAD superfamily/HAD-like"/>
    <property type="match status" value="2"/>
</dbReference>
<dbReference type="Proteomes" id="UP000321934">
    <property type="component" value="Chromosome"/>
</dbReference>
<dbReference type="SUPFAM" id="SSF56784">
    <property type="entry name" value="HAD-like"/>
    <property type="match status" value="1"/>
</dbReference>
<protein>
    <submittedName>
        <fullName evidence="1">HAD hydrolase</fullName>
    </submittedName>
</protein>
<keyword evidence="2" id="KW-1185">Reference proteome</keyword>
<dbReference type="AlphaFoldDB" id="A0A5B8XC37"/>
<gene>
    <name evidence="1" type="ORF">Deia_00100</name>
</gene>
<organism evidence="1 2">
    <name type="scientific">Candidatus Deianiraea vastatrix</name>
    <dbReference type="NCBI Taxonomy" id="2163644"/>
    <lineage>
        <taxon>Bacteria</taxon>
        <taxon>Pseudomonadati</taxon>
        <taxon>Pseudomonadota</taxon>
        <taxon>Alphaproteobacteria</taxon>
        <taxon>Rickettsiales</taxon>
        <taxon>Candidatus Deianiraeaceae</taxon>
        <taxon>Candidatus Deianiraea</taxon>
    </lineage>
</organism>
<dbReference type="InterPro" id="IPR006357">
    <property type="entry name" value="HAD-SF_hydro_IIA"/>
</dbReference>
<dbReference type="OrthoDB" id="9791073at2"/>
<dbReference type="EMBL" id="CP029077">
    <property type="protein sequence ID" value="QED22913.1"/>
    <property type="molecule type" value="Genomic_DNA"/>
</dbReference>
<dbReference type="InterPro" id="IPR036412">
    <property type="entry name" value="HAD-like_sf"/>
</dbReference>
<dbReference type="Pfam" id="PF13344">
    <property type="entry name" value="Hydrolase_6"/>
    <property type="match status" value="1"/>
</dbReference>
<evidence type="ECO:0000313" key="1">
    <source>
        <dbReference type="EMBL" id="QED22913.1"/>
    </source>
</evidence>
<evidence type="ECO:0000313" key="2">
    <source>
        <dbReference type="Proteomes" id="UP000321934"/>
    </source>
</evidence>
<proteinExistence type="predicted"/>
<dbReference type="Pfam" id="PF13242">
    <property type="entry name" value="Hydrolase_like"/>
    <property type="match status" value="1"/>
</dbReference>
<sequence>MFAKIQTIIDDFDIFLLDIFGLIHDGALLYDGAKEMLLEIKKQGKRAIFISNAPRTAIQTAQRLENVGITTDLYEKIFTPGELFLNKCKNGEFGGKYFGFGNKLDIDLIANIKGLQRVSDLNEADFLVSFGMFETREENDEISAKLQLAKGKNLKMICVNPDIIVKQKAKNAQFTKEGELKGVIVKDKNGHLDFLCAGHIAKLYEEIGGSVSYFGKPFADIYNEIFNYLGNINKEKIIAIGDSFETDIKGANGVNIKSALVLTGIHGSLLNGDILDKNEFERLSKKHDAKPDFVLKDLT</sequence>
<keyword evidence="1" id="KW-0378">Hydrolase</keyword>
<reference evidence="1 2" key="1">
    <citation type="journal article" date="2019" name="ISME J.">
        <title>Deianiraea, an extracellular bacterium associated with the ciliate Paramecium, suggests an alternative scenario for the evolution of Rickettsiales.</title>
        <authorList>
            <person name="Castelli M."/>
            <person name="Sabaneyeva E."/>
            <person name="Lanzoni O."/>
            <person name="Lebedeva N."/>
            <person name="Floriano A.M."/>
            <person name="Gaiarsa S."/>
            <person name="Benken K."/>
            <person name="Modeo L."/>
            <person name="Bandi C."/>
            <person name="Potekhin A."/>
            <person name="Sassera D."/>
            <person name="Petroni G."/>
        </authorList>
    </citation>
    <scope>NUCLEOTIDE SEQUENCE [LARGE SCALE GENOMIC DNA]</scope>
    <source>
        <strain evidence="1">CyL4-1</strain>
    </source>
</reference>
<accession>A0A5B8XC37</accession>
<dbReference type="PANTHER" id="PTHR19288:SF90">
    <property type="entry name" value="OS08G0542600 PROTEIN"/>
    <property type="match status" value="1"/>
</dbReference>
<dbReference type="InterPro" id="IPR023214">
    <property type="entry name" value="HAD_sf"/>
</dbReference>
<dbReference type="PANTHER" id="PTHR19288">
    <property type="entry name" value="4-NITROPHENYLPHOSPHATASE-RELATED"/>
    <property type="match status" value="1"/>
</dbReference>
<dbReference type="GO" id="GO:0005737">
    <property type="term" value="C:cytoplasm"/>
    <property type="evidence" value="ECO:0007669"/>
    <property type="project" value="TreeGrafter"/>
</dbReference>
<dbReference type="GO" id="GO:0016791">
    <property type="term" value="F:phosphatase activity"/>
    <property type="evidence" value="ECO:0007669"/>
    <property type="project" value="TreeGrafter"/>
</dbReference>
<dbReference type="RefSeq" id="WP_146820220.1">
    <property type="nucleotide sequence ID" value="NZ_CP029077.1"/>
</dbReference>